<reference evidence="1" key="1">
    <citation type="submission" date="2011-09" db="EMBL/GenBank/DDBJ databases">
        <title>The permanent draft genome of Mucilaginibacter paludis DSM 18603.</title>
        <authorList>
            <consortium name="US DOE Joint Genome Institute (JGI-PGF)"/>
            <person name="Lucas S."/>
            <person name="Han J."/>
            <person name="Lapidus A."/>
            <person name="Bruce D."/>
            <person name="Goodwin L."/>
            <person name="Pitluck S."/>
            <person name="Peters L."/>
            <person name="Kyrpides N."/>
            <person name="Mavromatis K."/>
            <person name="Ivanova N."/>
            <person name="Mikhailova N."/>
            <person name="Held B."/>
            <person name="Detter J.C."/>
            <person name="Tapia R."/>
            <person name="Han C."/>
            <person name="Land M."/>
            <person name="Hauser L."/>
            <person name="Markowitz V."/>
            <person name="Cheng J.-F."/>
            <person name="Hugenholtz P."/>
            <person name="Woyke T."/>
            <person name="Wu D."/>
            <person name="Tindall B."/>
            <person name="Brambilla E."/>
            <person name="Klenk H.-P."/>
            <person name="Eisen J.A."/>
        </authorList>
    </citation>
    <scope>NUCLEOTIDE SEQUENCE [LARGE SCALE GENOMIC DNA]</scope>
    <source>
        <strain evidence="1">DSM 18603</strain>
    </source>
</reference>
<dbReference type="eggNOG" id="COG5464">
    <property type="taxonomic scope" value="Bacteria"/>
</dbReference>
<keyword evidence="2" id="KW-1185">Reference proteome</keyword>
<dbReference type="Proteomes" id="UP000002774">
    <property type="component" value="Chromosome"/>
</dbReference>
<protein>
    <recommendedName>
        <fullName evidence="3">Transposase</fullName>
    </recommendedName>
</protein>
<evidence type="ECO:0008006" key="3">
    <source>
        <dbReference type="Google" id="ProtNLM"/>
    </source>
</evidence>
<sequence length="107" mass="12258">MPNEDPAVLNKRVFQQVFKIAELSNLTEEEKAMYDSNLKAKWDYENSISFAEERGIEKGREEGMEKGIEKGTEKGKYDVAIEMKKEAIPVSQIAKFTKLSIEVIEKL</sequence>
<dbReference type="PANTHER" id="PTHR41317">
    <property type="entry name" value="PD-(D_E)XK NUCLEASE FAMILY TRANSPOSASE"/>
    <property type="match status" value="1"/>
</dbReference>
<gene>
    <name evidence="1" type="ORF">Mucpa_1273</name>
</gene>
<dbReference type="HOGENOM" id="CLU_059548_4_0_10"/>
<name>H1YGQ1_9SPHI</name>
<dbReference type="AlphaFoldDB" id="H1YGQ1"/>
<dbReference type="RefSeq" id="WP_008505170.1">
    <property type="nucleotide sequence ID" value="NZ_CM001403.1"/>
</dbReference>
<evidence type="ECO:0000313" key="2">
    <source>
        <dbReference type="Proteomes" id="UP000002774"/>
    </source>
</evidence>
<accession>H1YGQ1</accession>
<dbReference type="EMBL" id="CM001403">
    <property type="protein sequence ID" value="EHQ25437.1"/>
    <property type="molecule type" value="Genomic_DNA"/>
</dbReference>
<dbReference type="Pfam" id="PF12784">
    <property type="entry name" value="PDDEXK_2"/>
    <property type="match status" value="1"/>
</dbReference>
<proteinExistence type="predicted"/>
<organism evidence="1 2">
    <name type="scientific">Mucilaginibacter paludis DSM 18603</name>
    <dbReference type="NCBI Taxonomy" id="714943"/>
    <lineage>
        <taxon>Bacteria</taxon>
        <taxon>Pseudomonadati</taxon>
        <taxon>Bacteroidota</taxon>
        <taxon>Sphingobacteriia</taxon>
        <taxon>Sphingobacteriales</taxon>
        <taxon>Sphingobacteriaceae</taxon>
        <taxon>Mucilaginibacter</taxon>
    </lineage>
</organism>
<evidence type="ECO:0000313" key="1">
    <source>
        <dbReference type="EMBL" id="EHQ25437.1"/>
    </source>
</evidence>
<dbReference type="PANTHER" id="PTHR41317:SF1">
    <property type="entry name" value="PD-(D_E)XK NUCLEASE FAMILY TRANSPOSASE"/>
    <property type="match status" value="1"/>
</dbReference>
<dbReference type="STRING" id="714943.Mucpa_1273"/>